<proteinExistence type="predicted"/>
<sequence>MKTHSSPDLYRSSAEDEKLSPSLAQKKMQAWIRSRHLICAGHFFVFESVDLSAIERFSECVAALGGSVISIDPADKLWMGEHRQVVLYQAKASLHTPCHSLKQYWLKYGGVRSRFDSTN</sequence>
<name>A0A1Z4JKF1_LEPBY</name>
<protein>
    <submittedName>
        <fullName evidence="1">CpeR protein</fullName>
    </submittedName>
</protein>
<dbReference type="Proteomes" id="UP000217895">
    <property type="component" value="Chromosome"/>
</dbReference>
<dbReference type="AlphaFoldDB" id="A0A1Z4JKF1"/>
<gene>
    <name evidence="1" type="ORF">NIES2135_39310</name>
</gene>
<dbReference type="EMBL" id="AP018203">
    <property type="protein sequence ID" value="BAY57067.1"/>
    <property type="molecule type" value="Genomic_DNA"/>
</dbReference>
<organism evidence="1 2">
    <name type="scientific">Leptolyngbya boryana NIES-2135</name>
    <dbReference type="NCBI Taxonomy" id="1973484"/>
    <lineage>
        <taxon>Bacteria</taxon>
        <taxon>Bacillati</taxon>
        <taxon>Cyanobacteriota</taxon>
        <taxon>Cyanophyceae</taxon>
        <taxon>Leptolyngbyales</taxon>
        <taxon>Leptolyngbyaceae</taxon>
        <taxon>Leptolyngbya group</taxon>
        <taxon>Leptolyngbya</taxon>
    </lineage>
</organism>
<evidence type="ECO:0000313" key="2">
    <source>
        <dbReference type="Proteomes" id="UP000217895"/>
    </source>
</evidence>
<reference evidence="1 2" key="1">
    <citation type="submission" date="2017-06" db="EMBL/GenBank/DDBJ databases">
        <title>Genome sequencing of cyanobaciteial culture collection at National Institute for Environmental Studies (NIES).</title>
        <authorList>
            <person name="Hirose Y."/>
            <person name="Shimura Y."/>
            <person name="Fujisawa T."/>
            <person name="Nakamura Y."/>
            <person name="Kawachi M."/>
        </authorList>
    </citation>
    <scope>NUCLEOTIDE SEQUENCE [LARGE SCALE GENOMIC DNA]</scope>
    <source>
        <strain evidence="1 2">NIES-2135</strain>
    </source>
</reference>
<accession>A0A1Z4JKF1</accession>
<keyword evidence="2" id="KW-1185">Reference proteome</keyword>
<evidence type="ECO:0000313" key="1">
    <source>
        <dbReference type="EMBL" id="BAY57067.1"/>
    </source>
</evidence>